<evidence type="ECO:0000313" key="3">
    <source>
        <dbReference type="Proteomes" id="UP000001593"/>
    </source>
</evidence>
<dbReference type="STRING" id="45351.A7T2T2"/>
<accession>A7T2T2</accession>
<dbReference type="AlphaFoldDB" id="A7T2T2"/>
<organism evidence="2 3">
    <name type="scientific">Nematostella vectensis</name>
    <name type="common">Starlet sea anemone</name>
    <dbReference type="NCBI Taxonomy" id="45351"/>
    <lineage>
        <taxon>Eukaryota</taxon>
        <taxon>Metazoa</taxon>
        <taxon>Cnidaria</taxon>
        <taxon>Anthozoa</taxon>
        <taxon>Hexacorallia</taxon>
        <taxon>Actiniaria</taxon>
        <taxon>Edwardsiidae</taxon>
        <taxon>Nematostella</taxon>
    </lineage>
</organism>
<dbReference type="EMBL" id="DS470326">
    <property type="protein sequence ID" value="EDO29732.1"/>
    <property type="molecule type" value="Genomic_DNA"/>
</dbReference>
<name>A7T2T2_NEMVE</name>
<proteinExistence type="predicted"/>
<dbReference type="InParanoid" id="A7T2T2"/>
<keyword evidence="1" id="KW-0175">Coiled coil</keyword>
<dbReference type="HOGENOM" id="CLU_050295_0_0_1"/>
<gene>
    <name evidence="2" type="ORF">NEMVEDRAFT_v1g221518</name>
</gene>
<reference evidence="2 3" key="1">
    <citation type="journal article" date="2007" name="Science">
        <title>Sea anemone genome reveals ancestral eumetazoan gene repertoire and genomic organization.</title>
        <authorList>
            <person name="Putnam N.H."/>
            <person name="Srivastava M."/>
            <person name="Hellsten U."/>
            <person name="Dirks B."/>
            <person name="Chapman J."/>
            <person name="Salamov A."/>
            <person name="Terry A."/>
            <person name="Shapiro H."/>
            <person name="Lindquist E."/>
            <person name="Kapitonov V.V."/>
            <person name="Jurka J."/>
            <person name="Genikhovich G."/>
            <person name="Grigoriev I.V."/>
            <person name="Lucas S.M."/>
            <person name="Steele R.E."/>
            <person name="Finnerty J.R."/>
            <person name="Technau U."/>
            <person name="Martindale M.Q."/>
            <person name="Rokhsar D.S."/>
        </authorList>
    </citation>
    <scope>NUCLEOTIDE SEQUENCE [LARGE SCALE GENOMIC DNA]</scope>
    <source>
        <strain evidence="3">CH2 X CH6</strain>
    </source>
</reference>
<sequence length="443" mass="50293">MKKKLEAELISIAHRVLKLKNRSETKQLQEEARKLYEQLTVLRFYEENIEIAKQEISIEALEQKLEATKTPIIEKPIVEKTVETTIEAEVNNSTPNETVPVVEEKKEEAPIVEEAPIEETPATIQSNIFDGVLVDDYKEIDFVKVEDVPQEVAKVTETIFEKVEVPLFNEPEPIAKTAIKEELQADVEEQTVSVKKEPSKIDEPKTMSLNDRLTRGISIGLNDRIAFEKKLFGGSSDDFNRVLSQLNTFDTFEEVTGFINDFIKPDYNNWAGTEKLAEQKTVYKDWGNGILAPQEVKTAKGTTAPLETRVKYNVLDNTNGNPLEVQQEGGHPICYIWGYNKTLPIAKIENATYAQVQSYVANLETLSNGNDENSLMTALNTLRTALPNAMVTTYTHKPLIGLSTVTDPKGDKITYHYDRFNRLEFVKDKDNNILSENKYHYKN</sequence>
<keyword evidence="3" id="KW-1185">Reference proteome</keyword>
<dbReference type="Proteomes" id="UP000001593">
    <property type="component" value="Unassembled WGS sequence"/>
</dbReference>
<feature type="coiled-coil region" evidence="1">
    <location>
        <begin position="2"/>
        <end position="62"/>
    </location>
</feature>
<protein>
    <submittedName>
        <fullName evidence="2">Uncharacterized protein</fullName>
    </submittedName>
</protein>
<evidence type="ECO:0000256" key="1">
    <source>
        <dbReference type="SAM" id="Coils"/>
    </source>
</evidence>
<evidence type="ECO:0000313" key="2">
    <source>
        <dbReference type="EMBL" id="EDO29732.1"/>
    </source>
</evidence>